<dbReference type="Gene3D" id="1.25.40.330">
    <property type="entry name" value="Adenylate cyclase-associated CAP, N-terminal domain"/>
    <property type="match status" value="1"/>
</dbReference>
<dbReference type="PROSITE" id="PS51329">
    <property type="entry name" value="C_CAP_COFACTOR_C"/>
    <property type="match status" value="1"/>
</dbReference>
<dbReference type="PANTHER" id="PTHR10652:SF0">
    <property type="entry name" value="ADENYLYL CYCLASE-ASSOCIATED PROTEIN"/>
    <property type="match status" value="1"/>
</dbReference>
<dbReference type="PROSITE" id="PS01088">
    <property type="entry name" value="CAP_1"/>
    <property type="match status" value="1"/>
</dbReference>
<dbReference type="SUPFAM" id="SSF101278">
    <property type="entry name" value="N-terminal domain of adenylylcyclase associated protein, CAP"/>
    <property type="match status" value="1"/>
</dbReference>
<feature type="compositionally biased region" description="Low complexity" evidence="5">
    <location>
        <begin position="51"/>
        <end position="68"/>
    </location>
</feature>
<dbReference type="SMART" id="SM00673">
    <property type="entry name" value="CARP"/>
    <property type="match status" value="2"/>
</dbReference>
<dbReference type="Proteomes" id="UP001165063">
    <property type="component" value="Unassembled WGS sequence"/>
</dbReference>
<evidence type="ECO:0000313" key="8">
    <source>
        <dbReference type="Proteomes" id="UP001165063"/>
    </source>
</evidence>
<dbReference type="GO" id="GO:0007015">
    <property type="term" value="P:actin filament organization"/>
    <property type="evidence" value="ECO:0007669"/>
    <property type="project" value="TreeGrafter"/>
</dbReference>
<feature type="region of interest" description="Disordered" evidence="5">
    <location>
        <begin position="327"/>
        <end position="380"/>
    </location>
</feature>
<dbReference type="GO" id="GO:0019933">
    <property type="term" value="P:cAMP-mediated signaling"/>
    <property type="evidence" value="ECO:0007669"/>
    <property type="project" value="TreeGrafter"/>
</dbReference>
<feature type="region of interest" description="Disordered" evidence="5">
    <location>
        <begin position="268"/>
        <end position="309"/>
    </location>
</feature>
<dbReference type="InterPro" id="IPR013912">
    <property type="entry name" value="Adenylate_cyclase-assoc_CAP_C"/>
</dbReference>
<dbReference type="OrthoDB" id="77251at2759"/>
<dbReference type="PANTHER" id="PTHR10652">
    <property type="entry name" value="ADENYLYL CYCLASE-ASSOCIATED PROTEIN"/>
    <property type="match status" value="1"/>
</dbReference>
<comment type="caution">
    <text evidence="7">The sequence shown here is derived from an EMBL/GenBank/DDBJ whole genome shotgun (WGS) entry which is preliminary data.</text>
</comment>
<evidence type="ECO:0000256" key="3">
    <source>
        <dbReference type="ARBA" id="ARBA00072052"/>
    </source>
</evidence>
<dbReference type="Pfam" id="PF21938">
    <property type="entry name" value="CAP_N"/>
    <property type="match status" value="1"/>
</dbReference>
<evidence type="ECO:0000259" key="6">
    <source>
        <dbReference type="PROSITE" id="PS51329"/>
    </source>
</evidence>
<evidence type="ECO:0000256" key="1">
    <source>
        <dbReference type="ARBA" id="ARBA00007659"/>
    </source>
</evidence>
<dbReference type="InterPro" id="IPR028417">
    <property type="entry name" value="CAP_CS_C"/>
</dbReference>
<dbReference type="SUPFAM" id="SSF69340">
    <property type="entry name" value="C-terminal domain of adenylylcyclase associated protein"/>
    <property type="match status" value="1"/>
</dbReference>
<dbReference type="InterPro" id="IPR006599">
    <property type="entry name" value="CARP_motif"/>
</dbReference>
<dbReference type="EMBL" id="BSXU01000077">
    <property type="protein sequence ID" value="GMG19178.1"/>
    <property type="molecule type" value="Genomic_DNA"/>
</dbReference>
<dbReference type="InterPro" id="IPR016098">
    <property type="entry name" value="CAP/MinC_C"/>
</dbReference>
<sequence length="533" mass="57714">MSNENFSIHGYNLVTLLKRLETATSRLEDVTIFQENLVGSNSAHQPSATGAATTSKALPTPASSAPAPVAAPVPAAPKPVEQEIPRSIKEFDNLIADYVDVFVANSKKIDPLVLQQAELFKKAFIAERNFLLAASQSKRVELTDKSFQEAITPINKEIMALGDLKDKNRPSKFYNNLNTVAEGSPALGWICTSTPVSFIPDLKDASQFWVNKILKEFKDSNPDQVNWAKSFLVIFDELKKYAKEFHATGPTWNAQGGSLADNLKKINSKSSDSVPAASKAAGGPPPPPPPPPPASVFEAKSEPVQSDNKSGLDAVFSELNKGTAITKGLKKVDNSQKTHKNPALRASSAVPAKKHAPTPPRKPNSLSQKPSIHKPKPAKKELVDSKWMISNFHNVPDIIEVEADMQQSIFISDCESCIIQIKGKVNAISINACKKIGVVIDKAISGVDVIKAQKLELQIIDSVPIISIDQSDSCSLYLSKTSLETEIYTSSTTSLNVNVPDGDDLKELAAPEQFKHTIDKSLKLVTNVVEHAG</sequence>
<dbReference type="InterPro" id="IPR036223">
    <property type="entry name" value="CAP_C_sf"/>
</dbReference>
<dbReference type="PROSITE" id="PS01089">
    <property type="entry name" value="CAP_2"/>
    <property type="match status" value="1"/>
</dbReference>
<name>A0A9W6YQD9_AMBMO</name>
<dbReference type="Gene3D" id="2.160.20.70">
    <property type="match status" value="1"/>
</dbReference>
<feature type="compositionally biased region" description="Polar residues" evidence="5">
    <location>
        <begin position="41"/>
        <end position="50"/>
    </location>
</feature>
<reference evidence="7" key="1">
    <citation type="submission" date="2023-04" db="EMBL/GenBank/DDBJ databases">
        <title>Ambrosiozyma monospora NBRC 1965.</title>
        <authorList>
            <person name="Ichikawa N."/>
            <person name="Sato H."/>
            <person name="Tonouchi N."/>
        </authorList>
    </citation>
    <scope>NUCLEOTIDE SEQUENCE</scope>
    <source>
        <strain evidence="7">NBRC 1965</strain>
    </source>
</reference>
<dbReference type="Pfam" id="PF08603">
    <property type="entry name" value="CAP_C"/>
    <property type="match status" value="1"/>
</dbReference>
<comment type="similarity">
    <text evidence="1 4">Belongs to the CAP family.</text>
</comment>
<feature type="compositionally biased region" description="Pro residues" evidence="5">
    <location>
        <begin position="283"/>
        <end position="294"/>
    </location>
</feature>
<proteinExistence type="inferred from homology"/>
<dbReference type="InterPro" id="IPR013992">
    <property type="entry name" value="Adenylate_cyclase-assoc_CAP_N"/>
</dbReference>
<evidence type="ECO:0000256" key="5">
    <source>
        <dbReference type="SAM" id="MobiDB-lite"/>
    </source>
</evidence>
<evidence type="ECO:0000313" key="7">
    <source>
        <dbReference type="EMBL" id="GMG19178.1"/>
    </source>
</evidence>
<dbReference type="InterPro" id="IPR017901">
    <property type="entry name" value="C-CAP_CF_C-like"/>
</dbReference>
<feature type="domain" description="C-CAP/cofactor C-like" evidence="6">
    <location>
        <begin position="377"/>
        <end position="511"/>
    </location>
</feature>
<dbReference type="AlphaFoldDB" id="A0A9W6YQD9"/>
<dbReference type="GO" id="GO:0005737">
    <property type="term" value="C:cytoplasm"/>
    <property type="evidence" value="ECO:0007669"/>
    <property type="project" value="TreeGrafter"/>
</dbReference>
<dbReference type="InterPro" id="IPR018106">
    <property type="entry name" value="CAP_CS_N"/>
</dbReference>
<feature type="region of interest" description="Disordered" evidence="5">
    <location>
        <begin position="41"/>
        <end position="78"/>
    </location>
</feature>
<evidence type="ECO:0000256" key="2">
    <source>
        <dbReference type="ARBA" id="ARBA00054756"/>
    </source>
</evidence>
<protein>
    <recommendedName>
        <fullName evidence="3 4">Adenylyl cyclase-associated protein</fullName>
    </recommendedName>
</protein>
<dbReference type="GO" id="GO:0008179">
    <property type="term" value="F:adenylate cyclase binding"/>
    <property type="evidence" value="ECO:0007669"/>
    <property type="project" value="TreeGrafter"/>
</dbReference>
<evidence type="ECO:0000256" key="4">
    <source>
        <dbReference type="RuleBase" id="RU000647"/>
    </source>
</evidence>
<dbReference type="InterPro" id="IPR036222">
    <property type="entry name" value="CAP_N_sf"/>
</dbReference>
<dbReference type="FunFam" id="1.25.40.330:FF:000001">
    <property type="entry name" value="Adenylyl cyclase-associated protein"/>
    <property type="match status" value="1"/>
</dbReference>
<keyword evidence="8" id="KW-1185">Reference proteome</keyword>
<gene>
    <name evidence="7" type="ORF">Amon01_000026400</name>
</gene>
<accession>A0A9W6YQD9</accession>
<dbReference type="InterPro" id="IPR053950">
    <property type="entry name" value="CAP_N"/>
</dbReference>
<organism evidence="7 8">
    <name type="scientific">Ambrosiozyma monospora</name>
    <name type="common">Yeast</name>
    <name type="synonym">Endomycopsis monosporus</name>
    <dbReference type="NCBI Taxonomy" id="43982"/>
    <lineage>
        <taxon>Eukaryota</taxon>
        <taxon>Fungi</taxon>
        <taxon>Dikarya</taxon>
        <taxon>Ascomycota</taxon>
        <taxon>Saccharomycotina</taxon>
        <taxon>Pichiomycetes</taxon>
        <taxon>Pichiales</taxon>
        <taxon>Pichiaceae</taxon>
        <taxon>Ambrosiozyma</taxon>
    </lineage>
</organism>
<dbReference type="Pfam" id="PF01213">
    <property type="entry name" value="CAP_N-CM"/>
    <property type="match status" value="1"/>
</dbReference>
<comment type="function">
    <text evidence="2">The N-terminal domain binds to adenylyl cyclase, thereby enabling adenylyl cyclase to be activated by upstream regulatory signals, such as Ras. The C-terminal domain is required for normal cellular morphology and growth control.</text>
</comment>
<dbReference type="GO" id="GO:0003779">
    <property type="term" value="F:actin binding"/>
    <property type="evidence" value="ECO:0007669"/>
    <property type="project" value="InterPro"/>
</dbReference>
<dbReference type="InterPro" id="IPR001837">
    <property type="entry name" value="Adenylate_cyclase-assoc_CAP"/>
</dbReference>